<dbReference type="InterPro" id="IPR021427">
    <property type="entry name" value="DUF3077"/>
</dbReference>
<proteinExistence type="predicted"/>
<gene>
    <name evidence="1" type="ORF">DM813_09355</name>
</gene>
<protein>
    <recommendedName>
        <fullName evidence="3">DUF3077 domain-containing protein</fullName>
    </recommendedName>
</protein>
<comment type="caution">
    <text evidence="1">The sequence shown here is derived from an EMBL/GenBank/DDBJ whole genome shotgun (WGS) entry which is preliminary data.</text>
</comment>
<evidence type="ECO:0008006" key="3">
    <source>
        <dbReference type="Google" id="ProtNLM"/>
    </source>
</evidence>
<dbReference type="RefSeq" id="WP_128323114.1">
    <property type="nucleotide sequence ID" value="NZ_QJRG01000038.1"/>
</dbReference>
<dbReference type="Proteomes" id="UP000288983">
    <property type="component" value="Unassembled WGS sequence"/>
</dbReference>
<dbReference type="Pfam" id="PF11275">
    <property type="entry name" value="DUF3077"/>
    <property type="match status" value="1"/>
</dbReference>
<dbReference type="OrthoDB" id="6899489at2"/>
<reference evidence="1 2" key="1">
    <citation type="submission" date="2018-06" db="EMBL/GenBank/DDBJ databases">
        <title>Bacteria isolated from soil of Wuhan.</title>
        <authorList>
            <person name="Wei X."/>
            <person name="Chunhua H."/>
        </authorList>
    </citation>
    <scope>NUCLEOTIDE SEQUENCE [LARGE SCALE GENOMIC DNA]</scope>
    <source>
        <strain evidence="2">xwS2</strain>
    </source>
</reference>
<evidence type="ECO:0000313" key="2">
    <source>
        <dbReference type="Proteomes" id="UP000288983"/>
    </source>
</evidence>
<accession>A0A443ZUW4</accession>
<organism evidence="1 2">
    <name type="scientific">Pseudomonas alkylphenolica</name>
    <dbReference type="NCBI Taxonomy" id="237609"/>
    <lineage>
        <taxon>Bacteria</taxon>
        <taxon>Pseudomonadati</taxon>
        <taxon>Pseudomonadota</taxon>
        <taxon>Gammaproteobacteria</taxon>
        <taxon>Pseudomonadales</taxon>
        <taxon>Pseudomonadaceae</taxon>
        <taxon>Pseudomonas</taxon>
    </lineage>
</organism>
<evidence type="ECO:0000313" key="1">
    <source>
        <dbReference type="EMBL" id="RWU24013.1"/>
    </source>
</evidence>
<name>A0A443ZUW4_9PSED</name>
<dbReference type="EMBL" id="QJRG01000038">
    <property type="protein sequence ID" value="RWU24013.1"/>
    <property type="molecule type" value="Genomic_DNA"/>
</dbReference>
<sequence>MSLEAGKTAGVVGFIRSPQLPTGLFRIAPGVPCDYALEQASVVLGCVHSLLRAGLVDEEGDMMWAAYYLSEFAKAIIDDVGLGMNRVKP</sequence>
<dbReference type="AlphaFoldDB" id="A0A443ZUW4"/>